<dbReference type="PANTHER" id="PTHR34219:SF6">
    <property type="entry name" value="BLR3280 PROTEIN"/>
    <property type="match status" value="1"/>
</dbReference>
<protein>
    <submittedName>
        <fullName evidence="2">PepSY-associated TM region</fullName>
    </submittedName>
</protein>
<sequence>MRRVLKSLKRWLILGHRWLGIATGLFFATWVLSGLVMMYVPFPNLTEAARLAGLSPIAWERVRLGPDAALRSLSLSHLPPSLSLSLRGDAPVYQVTLGTGERRVVSAETGAVLGPISRDEALALARARGDAGPHPTVTPVFRDQWTVTARYDALRPFHVVALDDAAGTERYVSALTGAVALETTRFARAWNWLGSIPHWIYLTPLRARAALWRDVVLWVSGVAMAGAVSGLVLGVWRLRLRRPYASGVTPYRGMGRWHHLFGVVGGLTLLTFVASGWLSMNPNHWFTGSAPTPALAAALAGDAPLPGLDTLRAVATPATVEVRFLGLGGQVHVVGADAGGRRRVAPPVTPEALRAAAERLLPGSAAAMETLTAYDAYWYPHHDTRRLPVLRVRFDDPAATWAYLDPETGELLARLDRSGRIDRWLFAAPHRFDFAILTRHRPVWDVLMWSLNLLGAGIALTGIVLGWRRLRRIRPAREARPR</sequence>
<organism evidence="2 3">
    <name type="scientific">Methylobacterium gossipiicola</name>
    <dbReference type="NCBI Taxonomy" id="582675"/>
    <lineage>
        <taxon>Bacteria</taxon>
        <taxon>Pseudomonadati</taxon>
        <taxon>Pseudomonadota</taxon>
        <taxon>Alphaproteobacteria</taxon>
        <taxon>Hyphomicrobiales</taxon>
        <taxon>Methylobacteriaceae</taxon>
        <taxon>Methylobacterium</taxon>
    </lineage>
</organism>
<keyword evidence="1" id="KW-0812">Transmembrane</keyword>
<feature type="transmembrane region" description="Helical" evidence="1">
    <location>
        <begin position="21"/>
        <end position="42"/>
    </location>
</feature>
<evidence type="ECO:0000256" key="1">
    <source>
        <dbReference type="SAM" id="Phobius"/>
    </source>
</evidence>
<dbReference type="InterPro" id="IPR005625">
    <property type="entry name" value="PepSY-ass_TM"/>
</dbReference>
<dbReference type="PANTHER" id="PTHR34219">
    <property type="entry name" value="IRON-REGULATED INNER MEMBRANE PROTEIN-RELATED"/>
    <property type="match status" value="1"/>
</dbReference>
<dbReference type="AlphaFoldDB" id="A0A1I2WES9"/>
<name>A0A1I2WES9_9HYPH</name>
<dbReference type="STRING" id="582675.SAMN05192565_12265"/>
<gene>
    <name evidence="2" type="ORF">SAMN05192565_12265</name>
</gene>
<keyword evidence="1" id="KW-1133">Transmembrane helix</keyword>
<dbReference type="RefSeq" id="WP_091974194.1">
    <property type="nucleotide sequence ID" value="NZ_FOPM01000022.1"/>
</dbReference>
<feature type="transmembrane region" description="Helical" evidence="1">
    <location>
        <begin position="446"/>
        <end position="467"/>
    </location>
</feature>
<proteinExistence type="predicted"/>
<dbReference type="Proteomes" id="UP000199229">
    <property type="component" value="Unassembled WGS sequence"/>
</dbReference>
<keyword evidence="1" id="KW-0472">Membrane</keyword>
<feature type="transmembrane region" description="Helical" evidence="1">
    <location>
        <begin position="257"/>
        <end position="278"/>
    </location>
</feature>
<reference evidence="3" key="1">
    <citation type="submission" date="2016-10" db="EMBL/GenBank/DDBJ databases">
        <authorList>
            <person name="Varghese N."/>
            <person name="Submissions S."/>
        </authorList>
    </citation>
    <scope>NUCLEOTIDE SEQUENCE [LARGE SCALE GENOMIC DNA]</scope>
    <source>
        <strain evidence="3">Gh-105</strain>
    </source>
</reference>
<keyword evidence="3" id="KW-1185">Reference proteome</keyword>
<evidence type="ECO:0000313" key="2">
    <source>
        <dbReference type="EMBL" id="SFG99840.1"/>
    </source>
</evidence>
<accession>A0A1I2WES9</accession>
<evidence type="ECO:0000313" key="3">
    <source>
        <dbReference type="Proteomes" id="UP000199229"/>
    </source>
</evidence>
<dbReference type="EMBL" id="FOPM01000022">
    <property type="protein sequence ID" value="SFG99840.1"/>
    <property type="molecule type" value="Genomic_DNA"/>
</dbReference>
<feature type="transmembrane region" description="Helical" evidence="1">
    <location>
        <begin position="215"/>
        <end position="236"/>
    </location>
</feature>
<dbReference type="OrthoDB" id="9760788at2"/>